<evidence type="ECO:0000313" key="1">
    <source>
        <dbReference type="EMBL" id="SDE63208.1"/>
    </source>
</evidence>
<name>A0A1G7EHU2_9BACT</name>
<keyword evidence="2" id="KW-1185">Reference proteome</keyword>
<dbReference type="Proteomes" id="UP000198748">
    <property type="component" value="Unassembled WGS sequence"/>
</dbReference>
<organism evidence="1 2">
    <name type="scientific">Dyadobacter soli</name>
    <dbReference type="NCBI Taxonomy" id="659014"/>
    <lineage>
        <taxon>Bacteria</taxon>
        <taxon>Pseudomonadati</taxon>
        <taxon>Bacteroidota</taxon>
        <taxon>Cytophagia</taxon>
        <taxon>Cytophagales</taxon>
        <taxon>Spirosomataceae</taxon>
        <taxon>Dyadobacter</taxon>
    </lineage>
</organism>
<evidence type="ECO:0008006" key="3">
    <source>
        <dbReference type="Google" id="ProtNLM"/>
    </source>
</evidence>
<dbReference type="Pfam" id="PF11536">
    <property type="entry name" value="DUF3226"/>
    <property type="match status" value="1"/>
</dbReference>
<dbReference type="RefSeq" id="WP_090149105.1">
    <property type="nucleotide sequence ID" value="NZ_FNAN01000006.1"/>
</dbReference>
<dbReference type="EMBL" id="FNAN01000006">
    <property type="protein sequence ID" value="SDE63208.1"/>
    <property type="molecule type" value="Genomic_DNA"/>
</dbReference>
<sequence length="210" mass="23671">MSYQKSQSKASHLLVEGRDDLHVVNAICSRYQLPGSFEIISCEGINNLLNQIPILIKLKERRLGILLDADVDLGKRWQQLENLLLPLGYNIPSNPDSKGTIIHSSANSCIVGIWLMPDNRASGMIEDFVRLLIPREDLLLPYAEKVLSNIGTADVSKFRAAHRSKALIHTWLAWQEIPGVPMGQAITKSYLDYNQDLCLCFVNWLNTLFN</sequence>
<proteinExistence type="predicted"/>
<dbReference type="AlphaFoldDB" id="A0A1G7EHU2"/>
<evidence type="ECO:0000313" key="2">
    <source>
        <dbReference type="Proteomes" id="UP000198748"/>
    </source>
</evidence>
<accession>A0A1G7EHU2</accession>
<dbReference type="STRING" id="659014.SAMN04487996_10671"/>
<gene>
    <name evidence="1" type="ORF">SAMN04487996_10671</name>
</gene>
<dbReference type="InterPro" id="IPR024508">
    <property type="entry name" value="DUF3226"/>
</dbReference>
<protein>
    <recommendedName>
        <fullName evidence="3">DUF4435 domain-containing protein</fullName>
    </recommendedName>
</protein>
<reference evidence="2" key="1">
    <citation type="submission" date="2016-10" db="EMBL/GenBank/DDBJ databases">
        <authorList>
            <person name="Varghese N."/>
            <person name="Submissions S."/>
        </authorList>
    </citation>
    <scope>NUCLEOTIDE SEQUENCE [LARGE SCALE GENOMIC DNA]</scope>
    <source>
        <strain evidence="2">DSM 25329</strain>
    </source>
</reference>
<dbReference type="OrthoDB" id="530493at2"/>